<sequence>MRHDPYAVLDAAAAERPAPRPAPMPPPNFIEEFEPSNDVGVIDQVATRYKLLSGEDLHDLPSPAYCVRGVLPAVGLAALFGPSGSGKSFLGFDLGAAIPAGNRWFDCRVNPAPVVYLALEGEAGFKLRAQAWEASRGRPLPEGFQMVLQPFKLTDPQDVHDLASVLPAGAVLFIDTLNRAAPAADENSSRDMGAILEAAKLLQSMTGGLVVLVHHTGKDSTRGLRGHSSLLAAMDAAIEVSRDGDRREWRVAKSKDGQDGEVHSFKLRVETLGIDEHGDPITSCVVDRDTAAQDVRTAKLPQGGNQRLVFDALRPLFKNGRAGLPGAPPLRPCIELDAAIAAGAAKLTCPTDRRTSRTREAITGLAARGVIGLHEGWLWLT</sequence>
<keyword evidence="2" id="KW-1185">Reference proteome</keyword>
<dbReference type="Proteomes" id="UP001169027">
    <property type="component" value="Unassembled WGS sequence"/>
</dbReference>
<dbReference type="SUPFAM" id="SSF52540">
    <property type="entry name" value="P-loop containing nucleoside triphosphate hydrolases"/>
    <property type="match status" value="1"/>
</dbReference>
<evidence type="ECO:0000313" key="1">
    <source>
        <dbReference type="EMBL" id="MDO1534656.1"/>
    </source>
</evidence>
<dbReference type="Pfam" id="PF13481">
    <property type="entry name" value="AAA_25"/>
    <property type="match status" value="1"/>
</dbReference>
<evidence type="ECO:0000313" key="2">
    <source>
        <dbReference type="Proteomes" id="UP001169027"/>
    </source>
</evidence>
<protein>
    <submittedName>
        <fullName evidence="1">AAA family ATPase</fullName>
    </submittedName>
</protein>
<organism evidence="1 2">
    <name type="scientific">Variovorax ginsengisoli</name>
    <dbReference type="NCBI Taxonomy" id="363844"/>
    <lineage>
        <taxon>Bacteria</taxon>
        <taxon>Pseudomonadati</taxon>
        <taxon>Pseudomonadota</taxon>
        <taxon>Betaproteobacteria</taxon>
        <taxon>Burkholderiales</taxon>
        <taxon>Comamonadaceae</taxon>
        <taxon>Variovorax</taxon>
    </lineage>
</organism>
<accession>A0ABT8S6V6</accession>
<dbReference type="InterPro" id="IPR027417">
    <property type="entry name" value="P-loop_NTPase"/>
</dbReference>
<comment type="caution">
    <text evidence="1">The sequence shown here is derived from an EMBL/GenBank/DDBJ whole genome shotgun (WGS) entry which is preliminary data.</text>
</comment>
<dbReference type="EMBL" id="JAUKVY010000015">
    <property type="protein sequence ID" value="MDO1534656.1"/>
    <property type="molecule type" value="Genomic_DNA"/>
</dbReference>
<proteinExistence type="predicted"/>
<name>A0ABT8S6V6_9BURK</name>
<gene>
    <name evidence="1" type="ORF">Q2T77_20400</name>
</gene>
<reference evidence="1" key="1">
    <citation type="submission" date="2023-06" db="EMBL/GenBank/DDBJ databases">
        <authorList>
            <person name="Jiang Y."/>
            <person name="Liu Q."/>
        </authorList>
    </citation>
    <scope>NUCLEOTIDE SEQUENCE</scope>
    <source>
        <strain evidence="1">CGMCC 1.12090</strain>
    </source>
</reference>
<dbReference type="RefSeq" id="WP_301812433.1">
    <property type="nucleotide sequence ID" value="NZ_JAUJZH010000015.1"/>
</dbReference>
<dbReference type="Gene3D" id="3.40.50.300">
    <property type="entry name" value="P-loop containing nucleotide triphosphate hydrolases"/>
    <property type="match status" value="1"/>
</dbReference>